<dbReference type="CDD" id="cd00564">
    <property type="entry name" value="TMP_TenI"/>
    <property type="match status" value="1"/>
</dbReference>
<feature type="domain" description="Thiamine phosphate synthase/TenI" evidence="5">
    <location>
        <begin position="302"/>
        <end position="472"/>
    </location>
</feature>
<dbReference type="CDD" id="cd01169">
    <property type="entry name" value="HMPP_kinase"/>
    <property type="match status" value="1"/>
</dbReference>
<dbReference type="Proteomes" id="UP000251120">
    <property type="component" value="Chromosome"/>
</dbReference>
<evidence type="ECO:0000256" key="4">
    <source>
        <dbReference type="ARBA" id="ARBA00023268"/>
    </source>
</evidence>
<keyword evidence="4" id="KW-0511">Multifunctional enzyme</keyword>
<gene>
    <name evidence="7" type="primary">thiD</name>
    <name evidence="7" type="ORF">CDH04_08655</name>
    <name evidence="8" type="ORF">FZC43_08660</name>
</gene>
<dbReference type="OrthoDB" id="9810880at2"/>
<evidence type="ECO:0000256" key="3">
    <source>
        <dbReference type="ARBA" id="ARBA00012135"/>
    </source>
</evidence>
<evidence type="ECO:0000313" key="8">
    <source>
        <dbReference type="EMBL" id="QIW12708.1"/>
    </source>
</evidence>
<evidence type="ECO:0000259" key="5">
    <source>
        <dbReference type="Pfam" id="PF02581"/>
    </source>
</evidence>
<keyword evidence="10" id="KW-1185">Reference proteome</keyword>
<dbReference type="Gene3D" id="3.20.20.70">
    <property type="entry name" value="Aldolase class I"/>
    <property type="match status" value="1"/>
</dbReference>
<dbReference type="SUPFAM" id="SSF53613">
    <property type="entry name" value="Ribokinase-like"/>
    <property type="match status" value="1"/>
</dbReference>
<dbReference type="PANTHER" id="PTHR20858:SF17">
    <property type="entry name" value="HYDROXYMETHYLPYRIMIDINE_PHOSPHOMETHYLPYRIMIDINE KINASE THI20-RELATED"/>
    <property type="match status" value="1"/>
</dbReference>
<accession>A0A2Z4XZZ7</accession>
<dbReference type="InterPro" id="IPR013785">
    <property type="entry name" value="Aldolase_TIM"/>
</dbReference>
<dbReference type="UniPathway" id="UPA00060">
    <property type="reaction ID" value="UER00138"/>
</dbReference>
<dbReference type="Pfam" id="PF02581">
    <property type="entry name" value="TMP-TENI"/>
    <property type="match status" value="1"/>
</dbReference>
<dbReference type="GO" id="GO:0009228">
    <property type="term" value="P:thiamine biosynthetic process"/>
    <property type="evidence" value="ECO:0007669"/>
    <property type="project" value="UniProtKB-KW"/>
</dbReference>
<dbReference type="KEGG" id="fad:CDH04_08655"/>
<keyword evidence="7" id="KW-0418">Kinase</keyword>
<evidence type="ECO:0000313" key="7">
    <source>
        <dbReference type="EMBL" id="AXA34461.1"/>
    </source>
</evidence>
<dbReference type="EMBL" id="CP021781">
    <property type="protein sequence ID" value="AXA34461.1"/>
    <property type="molecule type" value="Genomic_DNA"/>
</dbReference>
<dbReference type="GO" id="GO:0008902">
    <property type="term" value="F:hydroxymethylpyrimidine kinase activity"/>
    <property type="evidence" value="ECO:0007669"/>
    <property type="project" value="UniProtKB-EC"/>
</dbReference>
<protein>
    <recommendedName>
        <fullName evidence="3">hydroxymethylpyrimidine kinase</fullName>
        <ecNumber evidence="3">2.7.1.49</ecNumber>
    </recommendedName>
</protein>
<evidence type="ECO:0000256" key="1">
    <source>
        <dbReference type="ARBA" id="ARBA00001946"/>
    </source>
</evidence>
<reference evidence="8 10" key="2">
    <citation type="submission" date="2019-08" db="EMBL/GenBank/DDBJ databases">
        <title>Complete genome sequences of Francisella adeliensis (FSC1325 and FSC1326).</title>
        <authorList>
            <person name="Ohrman C."/>
            <person name="Uneklint I."/>
            <person name="Vallesi A."/>
            <person name="Karlsson L."/>
            <person name="Sjodin A."/>
        </authorList>
    </citation>
    <scope>NUCLEOTIDE SEQUENCE [LARGE SCALE GENOMIC DNA]</scope>
    <source>
        <strain evidence="8 10">FSC1325</strain>
    </source>
</reference>
<dbReference type="InterPro" id="IPR004399">
    <property type="entry name" value="HMP/HMP-P_kinase_dom"/>
</dbReference>
<dbReference type="GO" id="GO:0005829">
    <property type="term" value="C:cytosol"/>
    <property type="evidence" value="ECO:0007669"/>
    <property type="project" value="TreeGrafter"/>
</dbReference>
<dbReference type="PANTHER" id="PTHR20858">
    <property type="entry name" value="PHOSPHOMETHYLPYRIMIDINE KINASE"/>
    <property type="match status" value="1"/>
</dbReference>
<evidence type="ECO:0000256" key="2">
    <source>
        <dbReference type="ARBA" id="ARBA00004948"/>
    </source>
</evidence>
<name>A0A2Z4XZZ7_9GAMM</name>
<dbReference type="Pfam" id="PF08543">
    <property type="entry name" value="Phos_pyr_kin"/>
    <property type="match status" value="1"/>
</dbReference>
<organism evidence="7 9">
    <name type="scientific">Francisella adeliensis</name>
    <dbReference type="NCBI Taxonomy" id="2007306"/>
    <lineage>
        <taxon>Bacteria</taxon>
        <taxon>Pseudomonadati</taxon>
        <taxon>Pseudomonadota</taxon>
        <taxon>Gammaproteobacteria</taxon>
        <taxon>Thiotrichales</taxon>
        <taxon>Francisellaceae</taxon>
        <taxon>Francisella</taxon>
    </lineage>
</organism>
<feature type="domain" description="Pyridoxamine kinase/Phosphomethylpyrimidine kinase" evidence="6">
    <location>
        <begin position="12"/>
        <end position="257"/>
    </location>
</feature>
<evidence type="ECO:0000313" key="10">
    <source>
        <dbReference type="Proteomes" id="UP000681131"/>
    </source>
</evidence>
<dbReference type="InterPro" id="IPR029056">
    <property type="entry name" value="Ribokinase-like"/>
</dbReference>
<dbReference type="InterPro" id="IPR022998">
    <property type="entry name" value="ThiamineP_synth_TenI"/>
</dbReference>
<dbReference type="AlphaFoldDB" id="A0A2Z4XZZ7"/>
<dbReference type="GO" id="GO:0008972">
    <property type="term" value="F:phosphomethylpyrimidine kinase activity"/>
    <property type="evidence" value="ECO:0007669"/>
    <property type="project" value="InterPro"/>
</dbReference>
<dbReference type="EC" id="2.7.1.49" evidence="3"/>
<dbReference type="InterPro" id="IPR036206">
    <property type="entry name" value="ThiamineP_synth_sf"/>
</dbReference>
<evidence type="ECO:0000313" key="9">
    <source>
        <dbReference type="Proteomes" id="UP000251120"/>
    </source>
</evidence>
<comment type="cofactor">
    <cofactor evidence="1">
        <name>Mg(2+)</name>
        <dbReference type="ChEBI" id="CHEBI:18420"/>
    </cofactor>
</comment>
<dbReference type="Gene3D" id="3.40.1190.20">
    <property type="match status" value="1"/>
</dbReference>
<dbReference type="RefSeq" id="WP_112870638.1">
    <property type="nucleotide sequence ID" value="NZ_CP021781.1"/>
</dbReference>
<dbReference type="SUPFAM" id="SSF51391">
    <property type="entry name" value="Thiamin phosphate synthase"/>
    <property type="match status" value="1"/>
</dbReference>
<dbReference type="InterPro" id="IPR013749">
    <property type="entry name" value="PM/HMP-P_kinase-1"/>
</dbReference>
<dbReference type="Proteomes" id="UP000681131">
    <property type="component" value="Chromosome"/>
</dbReference>
<proteinExistence type="predicted"/>
<dbReference type="GO" id="GO:0009229">
    <property type="term" value="P:thiamine diphosphate biosynthetic process"/>
    <property type="evidence" value="ECO:0007669"/>
    <property type="project" value="UniProtKB-UniPathway"/>
</dbReference>
<comment type="pathway">
    <text evidence="2">Cofactor biosynthesis; thiamine diphosphate biosynthesis.</text>
</comment>
<reference evidence="7 9" key="1">
    <citation type="submission" date="2017-06" db="EMBL/GenBank/DDBJ databases">
        <title>Complete genome of Francisella adeliensis.</title>
        <authorList>
            <person name="Vallesi A."/>
            <person name="Sjodin A."/>
        </authorList>
    </citation>
    <scope>NUCLEOTIDE SEQUENCE [LARGE SCALE GENOMIC DNA]</scope>
    <source>
        <strain evidence="7 9">FDC440</strain>
    </source>
</reference>
<keyword evidence="8" id="KW-0808">Transferase</keyword>
<dbReference type="NCBIfam" id="TIGR00097">
    <property type="entry name" value="HMP-P_kinase"/>
    <property type="match status" value="1"/>
</dbReference>
<evidence type="ECO:0000259" key="6">
    <source>
        <dbReference type="Pfam" id="PF08543"/>
    </source>
</evidence>
<dbReference type="EMBL" id="CP043424">
    <property type="protein sequence ID" value="QIW12708.1"/>
    <property type="molecule type" value="Genomic_DNA"/>
</dbReference>
<sequence>MQDVLLTIAGSDSCSGAGIQRDTQVCCNLGVHALNVITAITAQNAHKVYEVESVSDNMFAAQLSALKDDFSIKVIKSGMLATVEQVLELAKLLKHRRDIVYICDPVMVATSGDMLMCTEVLDAIKKELLLRVDIFTPNLQEAQMLLSLKITKTITLSQMLNMAKKISELYGIKNVLLKGGHNKGNKAVDCYFNYKRNQVLWLSVNRFLNNSDTHGSGCTLSAAMGAFLVKGYDTNNSIVLAKAYISSAIKHAEKLSKKGSLFLKNSGFPADSNTFPKTYLNLRDLSFKKINKIDLYPVVDSSDWVLFLAKQGIKTIQLRIKNIPQEDIRNEVIQAIEYQNQYNLQLFINDYYNLAIEYGAFGVHLGHEDIVKIHECGSDVLDQIASENIALGLSTHDYYELSIASSLNPSYIALGPIFPTKTKKMKFSAQGINRISEWQKLVDLPLVAIGGIKESHITEIARTGVNGIAVVSLVTLADNPVTVINNIKILMN</sequence>